<feature type="transmembrane region" description="Helical" evidence="1">
    <location>
        <begin position="103"/>
        <end position="124"/>
    </location>
</feature>
<keyword evidence="1" id="KW-0472">Membrane</keyword>
<evidence type="ECO:0000256" key="1">
    <source>
        <dbReference type="SAM" id="Phobius"/>
    </source>
</evidence>
<feature type="transmembrane region" description="Helical" evidence="1">
    <location>
        <begin position="78"/>
        <end position="97"/>
    </location>
</feature>
<feature type="transmembrane region" description="Helical" evidence="1">
    <location>
        <begin position="180"/>
        <end position="201"/>
    </location>
</feature>
<feature type="transmembrane region" description="Helical" evidence="1">
    <location>
        <begin position="392"/>
        <end position="409"/>
    </location>
</feature>
<feature type="transmembrane region" description="Helical" evidence="1">
    <location>
        <begin position="136"/>
        <end position="160"/>
    </location>
</feature>
<keyword evidence="1" id="KW-1133">Transmembrane helix</keyword>
<feature type="transmembrane region" description="Helical" evidence="1">
    <location>
        <begin position="213"/>
        <end position="240"/>
    </location>
</feature>
<sequence length="440" mass="49652">MTLLSERQTSVKNFSRYIPLYFCLCLAIALLLCESIFTQALYEVILKVVSSSLSALLIVIIAYFYIKRAYFFSLQLMYAYAFSLIIGIPSVYLLNFGEAKGGFELVCLWCILLNIILYFSACSSKVIEQKKTVNKIFVVIFFVVGFCQLVKTLLYFRFIIDSGLGHLAIYTEGEILTAQVPFVIRAISGLSLIMSLATFYFKAPRYLRWIGFILLASELLIGIRSKFFFSLICIIALSLYSNRHLIQSKFVKLSKIQYLLIGFILFSLISYFREGYEINFINYLVIVLDSLSSTLAGLQDVFLLPTAQGWDKIDAHVILTQILPISGFGFISDSQIYKQFSIIVLGDISSGIALSSSGILEATVLNIKFGFFIYLFYLLIMLALIQKCLNSSLNLLNFIAIAMLPGLLYSIRGELVLPFAYIIKSLPIIFLSPFLTSTNK</sequence>
<dbReference type="AlphaFoldDB" id="A1DRM1"/>
<name>A1DRM1_SALER</name>
<feature type="transmembrane region" description="Helical" evidence="1">
    <location>
        <begin position="20"/>
        <end position="42"/>
    </location>
</feature>
<reference evidence="2" key="1">
    <citation type="journal article" date="2006" name="Appl. Environ. Microbiol.">
        <title>Sequence analysis of the rfb loci, encoding proteins involved in the biosynthesis of the Salmonella enterica O17 and O18 antigens: serogroup-specific identification by PCR.</title>
        <authorList>
            <person name="Fitzgerald C."/>
            <person name="Gheesling L."/>
            <person name="Collins M."/>
            <person name="Fields P.I."/>
        </authorList>
    </citation>
    <scope>NUCLEOTIDE SEQUENCE</scope>
    <source>
        <strain evidence="2">CDC 99-0087</strain>
    </source>
</reference>
<dbReference type="EMBL" id="EF032634">
    <property type="protein sequence ID" value="ABL63451.1"/>
    <property type="molecule type" value="Genomic_DNA"/>
</dbReference>
<feature type="transmembrane region" description="Helical" evidence="1">
    <location>
        <begin position="48"/>
        <end position="66"/>
    </location>
</feature>
<feature type="transmembrane region" description="Helical" evidence="1">
    <location>
        <begin position="415"/>
        <end position="435"/>
    </location>
</feature>
<proteinExistence type="predicted"/>
<feature type="transmembrane region" description="Helical" evidence="1">
    <location>
        <begin position="280"/>
        <end position="298"/>
    </location>
</feature>
<protein>
    <submittedName>
        <fullName evidence="2">Wzy</fullName>
    </submittedName>
</protein>
<organism evidence="2">
    <name type="scientific">Salmonella enterica</name>
    <name type="common">Salmonella choleraesuis</name>
    <dbReference type="NCBI Taxonomy" id="28901"/>
    <lineage>
        <taxon>Bacteria</taxon>
        <taxon>Pseudomonadati</taxon>
        <taxon>Pseudomonadota</taxon>
        <taxon>Gammaproteobacteria</taxon>
        <taxon>Enterobacterales</taxon>
        <taxon>Enterobacteriaceae</taxon>
        <taxon>Salmonella</taxon>
    </lineage>
</organism>
<evidence type="ECO:0000313" key="2">
    <source>
        <dbReference type="EMBL" id="ABL63451.1"/>
    </source>
</evidence>
<gene>
    <name evidence="2" type="primary">wzy</name>
</gene>
<dbReference type="BioCyc" id="MetaCyc:MONOMER-21457"/>
<keyword evidence="1" id="KW-0812">Transmembrane</keyword>
<feature type="transmembrane region" description="Helical" evidence="1">
    <location>
        <begin position="366"/>
        <end position="385"/>
    </location>
</feature>
<accession>A1DRM1</accession>
<feature type="transmembrane region" description="Helical" evidence="1">
    <location>
        <begin position="256"/>
        <end position="273"/>
    </location>
</feature>